<dbReference type="RefSeq" id="WP_315575525.1">
    <property type="nucleotide sequence ID" value="NZ_JARDXH010000002.1"/>
</dbReference>
<dbReference type="Gene3D" id="1.10.40.40">
    <property type="entry name" value="Deoxyribonucleotidase, domain 2"/>
    <property type="match status" value="1"/>
</dbReference>
<dbReference type="EMBL" id="JAVNWW010000001">
    <property type="protein sequence ID" value="MDU0808216.1"/>
    <property type="molecule type" value="Genomic_DNA"/>
</dbReference>
<organism evidence="2 3">
    <name type="scientific">Aquirufa regiilacus</name>
    <dbReference type="NCBI Taxonomy" id="3024868"/>
    <lineage>
        <taxon>Bacteria</taxon>
        <taxon>Pseudomonadati</taxon>
        <taxon>Bacteroidota</taxon>
        <taxon>Cytophagia</taxon>
        <taxon>Cytophagales</taxon>
        <taxon>Flectobacillaceae</taxon>
        <taxon>Aquirufa</taxon>
    </lineage>
</organism>
<dbReference type="Gene3D" id="3.40.50.1000">
    <property type="entry name" value="HAD superfamily/HAD-like"/>
    <property type="match status" value="1"/>
</dbReference>
<dbReference type="InterPro" id="IPR023214">
    <property type="entry name" value="HAD_sf"/>
</dbReference>
<dbReference type="SFLD" id="SFLDG01126">
    <property type="entry name" value="C1.2:_Nucleotidase_Like"/>
    <property type="match status" value="1"/>
</dbReference>
<dbReference type="PANTHER" id="PTHR16504:SF4">
    <property type="entry name" value="5'(3')-DEOXYRIBONUCLEOTIDASE"/>
    <property type="match status" value="1"/>
</dbReference>
<keyword evidence="3" id="KW-1185">Reference proteome</keyword>
<sequence length="176" mass="20662">MKRIAIDMDDVMADTTFKIIQYINEKITGDYTYEGLMTAKDSEKKAFYDVYIANNDFLWEPGFFEDIPVKPHAIEVIQALQEKYEVFIVSAATEFPNSMKEKLNWMAKHFPFIGWQNTVFCGHKHMILADYLIDDHEKNLKTFTGTPLLFTAPHNLHIQEYERMNTWLDVKARLLV</sequence>
<evidence type="ECO:0000313" key="3">
    <source>
        <dbReference type="Proteomes" id="UP001249959"/>
    </source>
</evidence>
<dbReference type="SUPFAM" id="SSF56784">
    <property type="entry name" value="HAD-like"/>
    <property type="match status" value="1"/>
</dbReference>
<name>A0ABU3TQS0_9BACT</name>
<evidence type="ECO:0000256" key="1">
    <source>
        <dbReference type="ARBA" id="ARBA00009589"/>
    </source>
</evidence>
<evidence type="ECO:0000313" key="2">
    <source>
        <dbReference type="EMBL" id="MDU0808216.1"/>
    </source>
</evidence>
<comment type="similarity">
    <text evidence="1">Belongs to the 5'(3')-deoxyribonucleotidase family.</text>
</comment>
<dbReference type="Pfam" id="PF06941">
    <property type="entry name" value="NT5C"/>
    <property type="match status" value="1"/>
</dbReference>
<accession>A0ABU3TQS0</accession>
<dbReference type="SFLD" id="SFLDS00003">
    <property type="entry name" value="Haloacid_Dehalogenase"/>
    <property type="match status" value="1"/>
</dbReference>
<proteinExistence type="inferred from homology"/>
<dbReference type="InterPro" id="IPR036412">
    <property type="entry name" value="HAD-like_sf"/>
</dbReference>
<dbReference type="Proteomes" id="UP001249959">
    <property type="component" value="Unassembled WGS sequence"/>
</dbReference>
<dbReference type="SFLD" id="SFLDG01146">
    <property type="entry name" value="C1.2.2"/>
    <property type="match status" value="1"/>
</dbReference>
<dbReference type="InterPro" id="IPR010708">
    <property type="entry name" value="5'(3')-deoxyribonucleotidase"/>
</dbReference>
<comment type="caution">
    <text evidence="2">The sequence shown here is derived from an EMBL/GenBank/DDBJ whole genome shotgun (WGS) entry which is preliminary data.</text>
</comment>
<gene>
    <name evidence="2" type="ORF">PQG45_04110</name>
</gene>
<dbReference type="PANTHER" id="PTHR16504">
    <property type="entry name" value="5'(3')-DEOXYRIBONUCLEOTIDASE"/>
    <property type="match status" value="1"/>
</dbReference>
<reference evidence="2 3" key="1">
    <citation type="submission" date="2023-09" db="EMBL/GenBank/DDBJ databases">
        <title>Aquirufa genomes.</title>
        <authorList>
            <person name="Pitt A."/>
        </authorList>
    </citation>
    <scope>NUCLEOTIDE SEQUENCE [LARGE SCALE GENOMIC DNA]</scope>
    <source>
        <strain evidence="2 3">LEOWEIH-7C</strain>
    </source>
</reference>
<protein>
    <submittedName>
        <fullName evidence="2">5'-3'-deoxyribonucleotidase</fullName>
    </submittedName>
</protein>